<gene>
    <name evidence="1" type="ORF">AFK24_15195</name>
</gene>
<dbReference type="RefSeq" id="WP_065833982.1">
    <property type="nucleotide sequence ID" value="NZ_LGSI01000048.1"/>
</dbReference>
<dbReference type="OrthoDB" id="6368187at2"/>
<protein>
    <submittedName>
        <fullName evidence="1">Uncharacterized protein</fullName>
    </submittedName>
</protein>
<name>A0A1C7Z534_PSESX</name>
<evidence type="ECO:0000313" key="1">
    <source>
        <dbReference type="EMBL" id="OCR24270.1"/>
    </source>
</evidence>
<comment type="caution">
    <text evidence="1">The sequence shown here is derived from an EMBL/GenBank/DDBJ whole genome shotgun (WGS) entry which is preliminary data.</text>
</comment>
<sequence>MDEKDKRELKEVLVAWYGPQAENWEMTTELLNLVMEIMREMRSCTAAMILVPEPVTFGNALSQLAKSAITRFIKRLNDDSKIFKACGGRVLLNYKSRVAMAGMGI</sequence>
<dbReference type="AlphaFoldDB" id="A0A1C7Z534"/>
<accession>A0A1C7Z534</accession>
<dbReference type="Proteomes" id="UP000093104">
    <property type="component" value="Unassembled WGS sequence"/>
</dbReference>
<evidence type="ECO:0000313" key="2">
    <source>
        <dbReference type="Proteomes" id="UP000093104"/>
    </source>
</evidence>
<reference evidence="1 2" key="1">
    <citation type="submission" date="2015-07" db="EMBL/GenBank/DDBJ databases">
        <title>Draft genome sequence of a diazotrophic, plant growth-promoting rhizobacterium of the Pseudomonas syringae complex.</title>
        <authorList>
            <person name="Patten C.L."/>
            <person name="Jeong H."/>
        </authorList>
    </citation>
    <scope>NUCLEOTIDE SEQUENCE [LARGE SCALE GENOMIC DNA]</scope>
    <source>
        <strain evidence="1 2">GR12-2</strain>
    </source>
</reference>
<dbReference type="EMBL" id="LGSI01000048">
    <property type="protein sequence ID" value="OCR24270.1"/>
    <property type="molecule type" value="Genomic_DNA"/>
</dbReference>
<organism evidence="1 2">
    <name type="scientific">Pseudomonas syringae</name>
    <dbReference type="NCBI Taxonomy" id="317"/>
    <lineage>
        <taxon>Bacteria</taxon>
        <taxon>Pseudomonadati</taxon>
        <taxon>Pseudomonadota</taxon>
        <taxon>Gammaproteobacteria</taxon>
        <taxon>Pseudomonadales</taxon>
        <taxon>Pseudomonadaceae</taxon>
        <taxon>Pseudomonas</taxon>
    </lineage>
</organism>
<proteinExistence type="predicted"/>